<name>K3Y0P0_SETIT</name>
<feature type="region of interest" description="Disordered" evidence="1">
    <location>
        <begin position="42"/>
        <end position="66"/>
    </location>
</feature>
<dbReference type="InParanoid" id="K3Y0P0"/>
<evidence type="ECO:0000313" key="2">
    <source>
        <dbReference type="EnsemblPlants" id="KQL11464"/>
    </source>
</evidence>
<sequence length="66" mass="7632">MGRRRCSLTQRRLWRPGADGSLRRGARPKLWRVEAGGLRTERREEGRRGSGYPLTCGLHSVSRRKK</sequence>
<dbReference type="HOGENOM" id="CLU_2836041_0_0_1"/>
<dbReference type="EMBL" id="AGNK02002615">
    <property type="status" value="NOT_ANNOTATED_CDS"/>
    <property type="molecule type" value="Genomic_DNA"/>
</dbReference>
<protein>
    <submittedName>
        <fullName evidence="2">Uncharacterized protein</fullName>
    </submittedName>
</protein>
<dbReference type="Proteomes" id="UP000004995">
    <property type="component" value="Unassembled WGS sequence"/>
</dbReference>
<accession>K3Y0P0</accession>
<keyword evidence="3" id="KW-1185">Reference proteome</keyword>
<evidence type="ECO:0000256" key="1">
    <source>
        <dbReference type="SAM" id="MobiDB-lite"/>
    </source>
</evidence>
<dbReference type="AlphaFoldDB" id="K3Y0P0"/>
<reference evidence="3" key="1">
    <citation type="journal article" date="2012" name="Nat. Biotechnol.">
        <title>Reference genome sequence of the model plant Setaria.</title>
        <authorList>
            <person name="Bennetzen J.L."/>
            <person name="Schmutz J."/>
            <person name="Wang H."/>
            <person name="Percifield R."/>
            <person name="Hawkins J."/>
            <person name="Pontaroli A.C."/>
            <person name="Estep M."/>
            <person name="Feng L."/>
            <person name="Vaughn J.N."/>
            <person name="Grimwood J."/>
            <person name="Jenkins J."/>
            <person name="Barry K."/>
            <person name="Lindquist E."/>
            <person name="Hellsten U."/>
            <person name="Deshpande S."/>
            <person name="Wang X."/>
            <person name="Wu X."/>
            <person name="Mitros T."/>
            <person name="Triplett J."/>
            <person name="Yang X."/>
            <person name="Ye C.Y."/>
            <person name="Mauro-Herrera M."/>
            <person name="Wang L."/>
            <person name="Li P."/>
            <person name="Sharma M."/>
            <person name="Sharma R."/>
            <person name="Ronald P.C."/>
            <person name="Panaud O."/>
            <person name="Kellogg E.A."/>
            <person name="Brutnell T.P."/>
            <person name="Doust A.N."/>
            <person name="Tuskan G.A."/>
            <person name="Rokhsar D."/>
            <person name="Devos K.M."/>
        </authorList>
    </citation>
    <scope>NUCLEOTIDE SEQUENCE [LARGE SCALE GENOMIC DNA]</scope>
    <source>
        <strain evidence="3">cv. Yugu1</strain>
    </source>
</reference>
<proteinExistence type="predicted"/>
<dbReference type="Gramene" id="KQL11464">
    <property type="protein sequence ID" value="KQL11464"/>
    <property type="gene ID" value="SETIT_007751mg"/>
</dbReference>
<evidence type="ECO:0000313" key="3">
    <source>
        <dbReference type="Proteomes" id="UP000004995"/>
    </source>
</evidence>
<organism evidence="2 3">
    <name type="scientific">Setaria italica</name>
    <name type="common">Foxtail millet</name>
    <name type="synonym">Panicum italicum</name>
    <dbReference type="NCBI Taxonomy" id="4555"/>
    <lineage>
        <taxon>Eukaryota</taxon>
        <taxon>Viridiplantae</taxon>
        <taxon>Streptophyta</taxon>
        <taxon>Embryophyta</taxon>
        <taxon>Tracheophyta</taxon>
        <taxon>Spermatophyta</taxon>
        <taxon>Magnoliopsida</taxon>
        <taxon>Liliopsida</taxon>
        <taxon>Poales</taxon>
        <taxon>Poaceae</taxon>
        <taxon>PACMAD clade</taxon>
        <taxon>Panicoideae</taxon>
        <taxon>Panicodae</taxon>
        <taxon>Paniceae</taxon>
        <taxon>Cenchrinae</taxon>
        <taxon>Setaria</taxon>
    </lineage>
</organism>
<reference evidence="2" key="2">
    <citation type="submission" date="2018-08" db="UniProtKB">
        <authorList>
            <consortium name="EnsemblPlants"/>
        </authorList>
    </citation>
    <scope>IDENTIFICATION</scope>
    <source>
        <strain evidence="2">Yugu1</strain>
    </source>
</reference>
<dbReference type="EnsemblPlants" id="KQL11464">
    <property type="protein sequence ID" value="KQL11464"/>
    <property type="gene ID" value="SETIT_007751mg"/>
</dbReference>